<evidence type="ECO:0000313" key="3">
    <source>
        <dbReference type="Proteomes" id="UP000481153"/>
    </source>
</evidence>
<comment type="caution">
    <text evidence="2">The sequence shown here is derived from an EMBL/GenBank/DDBJ whole genome shotgun (WGS) entry which is preliminary data.</text>
</comment>
<reference evidence="2 3" key="1">
    <citation type="submission" date="2019-07" db="EMBL/GenBank/DDBJ databases">
        <title>Genomics analysis of Aphanomyces spp. identifies a new class of oomycete effector associated with host adaptation.</title>
        <authorList>
            <person name="Gaulin E."/>
        </authorList>
    </citation>
    <scope>NUCLEOTIDE SEQUENCE [LARGE SCALE GENOMIC DNA]</scope>
    <source>
        <strain evidence="2 3">ATCC 201684</strain>
    </source>
</reference>
<dbReference type="AlphaFoldDB" id="A0A6G0XF56"/>
<organism evidence="2 3">
    <name type="scientific">Aphanomyces euteiches</name>
    <dbReference type="NCBI Taxonomy" id="100861"/>
    <lineage>
        <taxon>Eukaryota</taxon>
        <taxon>Sar</taxon>
        <taxon>Stramenopiles</taxon>
        <taxon>Oomycota</taxon>
        <taxon>Saprolegniomycetes</taxon>
        <taxon>Saprolegniales</taxon>
        <taxon>Verrucalvaceae</taxon>
        <taxon>Aphanomyces</taxon>
    </lineage>
</organism>
<evidence type="ECO:0000259" key="1">
    <source>
        <dbReference type="PROSITE" id="PS51462"/>
    </source>
</evidence>
<dbReference type="PANTHER" id="PTHR10885:SF0">
    <property type="entry name" value="ISOPENTENYL-DIPHOSPHATE DELTA-ISOMERASE"/>
    <property type="match status" value="1"/>
</dbReference>
<dbReference type="InterPro" id="IPR015797">
    <property type="entry name" value="NUDIX_hydrolase-like_dom_sf"/>
</dbReference>
<keyword evidence="3" id="KW-1185">Reference proteome</keyword>
<dbReference type="Pfam" id="PF00293">
    <property type="entry name" value="NUDIX"/>
    <property type="match status" value="1"/>
</dbReference>
<dbReference type="CDD" id="cd04697">
    <property type="entry name" value="NUDIX_Hydrolase"/>
    <property type="match status" value="1"/>
</dbReference>
<feature type="domain" description="Nudix hydrolase" evidence="1">
    <location>
        <begin position="6"/>
        <end position="138"/>
    </location>
</feature>
<evidence type="ECO:0000313" key="2">
    <source>
        <dbReference type="EMBL" id="KAF0738864.1"/>
    </source>
</evidence>
<sequence length="141" mass="16062">MKVYHLPHRATFIVVRNSASLYYVQRRSLTKDYCPGYLEPMAGGVVGVGEDCDDSARRELEEEMGIRDTSISHVATFSYSSPPMLTWRSLYECVYDGPVTMQEEEVSEVLLMSADEILQRQNEMTPDGIFAFLTYLKSKSQ</sequence>
<dbReference type="Proteomes" id="UP000481153">
    <property type="component" value="Unassembled WGS sequence"/>
</dbReference>
<dbReference type="Gene3D" id="3.90.79.10">
    <property type="entry name" value="Nucleoside Triphosphate Pyrophosphohydrolase"/>
    <property type="match status" value="1"/>
</dbReference>
<dbReference type="EMBL" id="VJMJ01000070">
    <property type="protein sequence ID" value="KAF0738864.1"/>
    <property type="molecule type" value="Genomic_DNA"/>
</dbReference>
<gene>
    <name evidence="2" type="ORF">Ae201684_005473</name>
</gene>
<protein>
    <recommendedName>
        <fullName evidence="1">Nudix hydrolase domain-containing protein</fullName>
    </recommendedName>
</protein>
<proteinExistence type="predicted"/>
<dbReference type="VEuPathDB" id="FungiDB:AeMF1_003276"/>
<dbReference type="InterPro" id="IPR000086">
    <property type="entry name" value="NUDIX_hydrolase_dom"/>
</dbReference>
<accession>A0A6G0XF56</accession>
<dbReference type="GO" id="GO:0003824">
    <property type="term" value="F:catalytic activity"/>
    <property type="evidence" value="ECO:0007669"/>
    <property type="project" value="UniProtKB-ARBA"/>
</dbReference>
<dbReference type="SUPFAM" id="SSF55811">
    <property type="entry name" value="Nudix"/>
    <property type="match status" value="1"/>
</dbReference>
<dbReference type="PANTHER" id="PTHR10885">
    <property type="entry name" value="ISOPENTENYL-DIPHOSPHATE DELTA-ISOMERASE"/>
    <property type="match status" value="1"/>
</dbReference>
<name>A0A6G0XF56_9STRA</name>
<dbReference type="PROSITE" id="PS51462">
    <property type="entry name" value="NUDIX"/>
    <property type="match status" value="1"/>
</dbReference>